<comment type="caution">
    <text evidence="1">The sequence shown here is derived from an EMBL/GenBank/DDBJ whole genome shotgun (WGS) entry which is preliminary data.</text>
</comment>
<dbReference type="Proteomes" id="UP001501243">
    <property type="component" value="Unassembled WGS sequence"/>
</dbReference>
<name>A0ABP8QSJ4_9BACT</name>
<dbReference type="EMBL" id="BAABGQ010000016">
    <property type="protein sequence ID" value="GAA4509199.1"/>
    <property type="molecule type" value="Genomic_DNA"/>
</dbReference>
<dbReference type="RefSeq" id="WP_208133229.1">
    <property type="nucleotide sequence ID" value="NZ_BAABGQ010000016.1"/>
</dbReference>
<evidence type="ECO:0000313" key="1">
    <source>
        <dbReference type="EMBL" id="GAA4509199.1"/>
    </source>
</evidence>
<reference evidence="2" key="1">
    <citation type="journal article" date="2019" name="Int. J. Syst. Evol. Microbiol.">
        <title>The Global Catalogue of Microorganisms (GCM) 10K type strain sequencing project: providing services to taxonomists for standard genome sequencing and annotation.</title>
        <authorList>
            <consortium name="The Broad Institute Genomics Platform"/>
            <consortium name="The Broad Institute Genome Sequencing Center for Infectious Disease"/>
            <person name="Wu L."/>
            <person name="Ma J."/>
        </authorList>
    </citation>
    <scope>NUCLEOTIDE SEQUENCE [LARGE SCALE GENOMIC DNA]</scope>
    <source>
        <strain evidence="2">JCM 17841</strain>
    </source>
</reference>
<proteinExistence type="predicted"/>
<keyword evidence="2" id="KW-1185">Reference proteome</keyword>
<gene>
    <name evidence="1" type="ORF">GCM10023172_42340</name>
</gene>
<organism evidence="1 2">
    <name type="scientific">Hymenobacter ginsengisoli</name>
    <dbReference type="NCBI Taxonomy" id="1051626"/>
    <lineage>
        <taxon>Bacteria</taxon>
        <taxon>Pseudomonadati</taxon>
        <taxon>Bacteroidota</taxon>
        <taxon>Cytophagia</taxon>
        <taxon>Cytophagales</taxon>
        <taxon>Hymenobacteraceae</taxon>
        <taxon>Hymenobacter</taxon>
    </lineage>
</organism>
<protein>
    <submittedName>
        <fullName evidence="1">Uncharacterized protein</fullName>
    </submittedName>
</protein>
<sequence>MYKTDLGPFDGNSWEMLCQMCFKQKYGGDGYQEMLASPGDFGIEGFTATGKVFQCYCPNDNYDPALLYEKQRDKITTDLEKLVAYEEEIRQRVGPMQIREWIFVTPNYSSNNILKHCRTKQSEYRARKRPLLHPEFTVLVHDIHFLHPFIQHCLNLIHSKLLITTSGVLATEVESYKSGQSQLIDHALRKNRIRLAQAPNLEVRLEKLTAMTIQQFLDGNNILTTWRNGFPTAYERFVSLTSQLEAEVMEKCLLPCDDYNKLYEEIKVMVANGIGTTFDNLDVSMVRSLASQVMADWILRCPIDFE</sequence>
<accession>A0ABP8QSJ4</accession>
<evidence type="ECO:0000313" key="2">
    <source>
        <dbReference type="Proteomes" id="UP001501243"/>
    </source>
</evidence>